<gene>
    <name evidence="2" type="ORF">EDD28_2284</name>
</gene>
<evidence type="ECO:0000313" key="3">
    <source>
        <dbReference type="Proteomes" id="UP000275356"/>
    </source>
</evidence>
<dbReference type="PANTHER" id="PTHR43805:SF1">
    <property type="entry name" value="GP-PDE DOMAIN-CONTAINING PROTEIN"/>
    <property type="match status" value="1"/>
</dbReference>
<dbReference type="InterPro" id="IPR030395">
    <property type="entry name" value="GP_PDE_dom"/>
</dbReference>
<feature type="domain" description="GP-PDE" evidence="1">
    <location>
        <begin position="17"/>
        <end position="258"/>
    </location>
</feature>
<dbReference type="Proteomes" id="UP000275356">
    <property type="component" value="Unassembled WGS sequence"/>
</dbReference>
<dbReference type="EMBL" id="RKHQ01000001">
    <property type="protein sequence ID" value="ROR97679.1"/>
    <property type="molecule type" value="Genomic_DNA"/>
</dbReference>
<dbReference type="SUPFAM" id="SSF51695">
    <property type="entry name" value="PLC-like phosphodiesterases"/>
    <property type="match status" value="1"/>
</dbReference>
<protein>
    <submittedName>
        <fullName evidence="2">Glycerophosphoryl diester phosphodiesterase</fullName>
    </submittedName>
</protein>
<reference evidence="2 3" key="1">
    <citation type="submission" date="2018-11" db="EMBL/GenBank/DDBJ databases">
        <title>Sequencing the genomes of 1000 actinobacteria strains.</title>
        <authorList>
            <person name="Klenk H.-P."/>
        </authorList>
    </citation>
    <scope>NUCLEOTIDE SEQUENCE [LARGE SCALE GENOMIC DNA]</scope>
    <source>
        <strain evidence="2 3">DSM 13521</strain>
    </source>
</reference>
<sequence length="266" mass="28924">MNRERPGGRAVYEIGHPVVLAHRGGLAELPENSREAFDRMVDLGVGVLETDVRHTLDGYPVLAHDETLSRLYGDPRNVSSVPWDELSEMRDTDGAAPMLLRDLLESYPRLVVNIDAKTDEVVAPLLRDVREAGATRRVCLTAFSARRVATMARVTQEKAMIGVGMADVARLLAWTHLPGRAAVLASVGRYAGSPRAIQVPLTFRGIPVVTAKFVDAAHSAGHVVHVWTVNDPAEMHRLLDLGIDGIVTDVPTLATRVWAERGLAPA</sequence>
<accession>A0A3N2DD17</accession>
<dbReference type="AlphaFoldDB" id="A0A3N2DD17"/>
<dbReference type="Pfam" id="PF03009">
    <property type="entry name" value="GDPD"/>
    <property type="match status" value="1"/>
</dbReference>
<dbReference type="Gene3D" id="3.20.20.190">
    <property type="entry name" value="Phosphatidylinositol (PI) phosphodiesterase"/>
    <property type="match status" value="1"/>
</dbReference>
<dbReference type="InterPro" id="IPR017946">
    <property type="entry name" value="PLC-like_Pdiesterase_TIM-brl"/>
</dbReference>
<dbReference type="PROSITE" id="PS51704">
    <property type="entry name" value="GP_PDE"/>
    <property type="match status" value="1"/>
</dbReference>
<proteinExistence type="predicted"/>
<name>A0A3N2DD17_9MICO</name>
<evidence type="ECO:0000259" key="1">
    <source>
        <dbReference type="PROSITE" id="PS51704"/>
    </source>
</evidence>
<comment type="caution">
    <text evidence="2">The sequence shown here is derived from an EMBL/GenBank/DDBJ whole genome shotgun (WGS) entry which is preliminary data.</text>
</comment>
<evidence type="ECO:0000313" key="2">
    <source>
        <dbReference type="EMBL" id="ROR97679.1"/>
    </source>
</evidence>
<organism evidence="2 3">
    <name type="scientific">Salana multivorans</name>
    <dbReference type="NCBI Taxonomy" id="120377"/>
    <lineage>
        <taxon>Bacteria</taxon>
        <taxon>Bacillati</taxon>
        <taxon>Actinomycetota</taxon>
        <taxon>Actinomycetes</taxon>
        <taxon>Micrococcales</taxon>
        <taxon>Beutenbergiaceae</taxon>
        <taxon>Salana</taxon>
    </lineage>
</organism>
<dbReference type="GO" id="GO:0008081">
    <property type="term" value="F:phosphoric diester hydrolase activity"/>
    <property type="evidence" value="ECO:0007669"/>
    <property type="project" value="InterPro"/>
</dbReference>
<dbReference type="PANTHER" id="PTHR43805">
    <property type="entry name" value="GLYCEROPHOSPHORYL DIESTER PHOSPHODIESTERASE"/>
    <property type="match status" value="1"/>
</dbReference>
<keyword evidence="3" id="KW-1185">Reference proteome</keyword>
<dbReference type="GO" id="GO:0006629">
    <property type="term" value="P:lipid metabolic process"/>
    <property type="evidence" value="ECO:0007669"/>
    <property type="project" value="InterPro"/>
</dbReference>